<name>A0A3R5WZZ6_ORNRH</name>
<sequence length="116" mass="13422">MEIQEKAQKYLSEHESVPKVYSTADGFLFLRYDHAKAHANSLENKEVEEHLRAGEKGEEKPFDTLHGNLQEVKERVKNVNDEGLLEALILQEESEANRKTVLKLLANRIHELKKEE</sequence>
<dbReference type="RefSeq" id="WP_128501570.1">
    <property type="nucleotide sequence ID" value="NZ_CP035107.1"/>
</dbReference>
<dbReference type="AlphaFoldDB" id="A0A3R5WZZ6"/>
<accession>A0A3R5WZZ6</accession>
<reference evidence="1 2" key="1">
    <citation type="submission" date="2019-01" db="EMBL/GenBank/DDBJ databases">
        <title>Whole Genome of Ornithobacterium rhinotracheale FARPER-174b.</title>
        <authorList>
            <person name="Tataje-Lavanda L.A."/>
            <person name="Montalvan A."/>
            <person name="Montesinos R."/>
            <person name="Zimic M."/>
            <person name="Fernandez-Sanchez M."/>
            <person name="Fernandez-Diaz M."/>
        </authorList>
    </citation>
    <scope>NUCLEOTIDE SEQUENCE [LARGE SCALE GENOMIC DNA]</scope>
    <source>
        <strain evidence="1 2">FARPER-174b</strain>
    </source>
</reference>
<dbReference type="Proteomes" id="UP000287701">
    <property type="component" value="Chromosome"/>
</dbReference>
<protein>
    <submittedName>
        <fullName evidence="1">Uncharacterized protein</fullName>
    </submittedName>
</protein>
<organism evidence="1 2">
    <name type="scientific">Ornithobacterium rhinotracheale</name>
    <dbReference type="NCBI Taxonomy" id="28251"/>
    <lineage>
        <taxon>Bacteria</taxon>
        <taxon>Pseudomonadati</taxon>
        <taxon>Bacteroidota</taxon>
        <taxon>Flavobacteriia</taxon>
        <taxon>Flavobacteriales</taxon>
        <taxon>Weeksellaceae</taxon>
        <taxon>Ornithobacterium</taxon>
    </lineage>
</organism>
<gene>
    <name evidence="1" type="ORF">EQP59_07155</name>
</gene>
<dbReference type="EMBL" id="CP035107">
    <property type="protein sequence ID" value="QAR31123.1"/>
    <property type="molecule type" value="Genomic_DNA"/>
</dbReference>
<proteinExistence type="predicted"/>
<evidence type="ECO:0000313" key="1">
    <source>
        <dbReference type="EMBL" id="QAR31123.1"/>
    </source>
</evidence>
<evidence type="ECO:0000313" key="2">
    <source>
        <dbReference type="Proteomes" id="UP000287701"/>
    </source>
</evidence>
<dbReference type="OrthoDB" id="1451180at2"/>